<evidence type="ECO:0000313" key="13">
    <source>
        <dbReference type="Proteomes" id="UP000186364"/>
    </source>
</evidence>
<dbReference type="InterPro" id="IPR005467">
    <property type="entry name" value="His_kinase_dom"/>
</dbReference>
<dbReference type="EC" id="2.7.13.3" evidence="2"/>
<dbReference type="EMBL" id="MKIP01000044">
    <property type="protein sequence ID" value="OLP59760.1"/>
    <property type="molecule type" value="Genomic_DNA"/>
</dbReference>
<dbReference type="PANTHER" id="PTHR43065:SF46">
    <property type="entry name" value="C4-DICARBOXYLATE TRANSPORT SENSOR PROTEIN DCTB"/>
    <property type="match status" value="1"/>
</dbReference>
<evidence type="ECO:0000256" key="8">
    <source>
        <dbReference type="ARBA" id="ARBA00023012"/>
    </source>
</evidence>
<dbReference type="InterPro" id="IPR013656">
    <property type="entry name" value="PAS_4"/>
</dbReference>
<dbReference type="InterPro" id="IPR011006">
    <property type="entry name" value="CheY-like_superfamily"/>
</dbReference>
<dbReference type="SMART" id="SM00448">
    <property type="entry name" value="REC"/>
    <property type="match status" value="1"/>
</dbReference>
<dbReference type="InterPro" id="IPR035965">
    <property type="entry name" value="PAS-like_dom_sf"/>
</dbReference>
<dbReference type="PANTHER" id="PTHR43065">
    <property type="entry name" value="SENSOR HISTIDINE KINASE"/>
    <property type="match status" value="1"/>
</dbReference>
<gene>
    <name evidence="12" type="ORF">BJF93_21830</name>
</gene>
<dbReference type="SUPFAM" id="SSF47384">
    <property type="entry name" value="Homodimeric domain of signal transducing histidine kinase"/>
    <property type="match status" value="1"/>
</dbReference>
<dbReference type="Gene3D" id="3.30.450.20">
    <property type="entry name" value="PAS domain"/>
    <property type="match status" value="2"/>
</dbReference>
<dbReference type="CDD" id="cd00082">
    <property type="entry name" value="HisKA"/>
    <property type="match status" value="1"/>
</dbReference>
<evidence type="ECO:0000256" key="6">
    <source>
        <dbReference type="ARBA" id="ARBA00022777"/>
    </source>
</evidence>
<dbReference type="Pfam" id="PF00072">
    <property type="entry name" value="Response_reg"/>
    <property type="match status" value="1"/>
</dbReference>
<dbReference type="PROSITE" id="PS50110">
    <property type="entry name" value="RESPONSE_REGULATORY"/>
    <property type="match status" value="1"/>
</dbReference>
<proteinExistence type="predicted"/>
<reference evidence="12 13" key="1">
    <citation type="submission" date="2016-09" db="EMBL/GenBank/DDBJ databases">
        <title>Rhizobium sp. nov., a novel species isolated from the rice rhizosphere.</title>
        <authorList>
            <person name="Zhao J."/>
            <person name="Zhang X."/>
        </authorList>
    </citation>
    <scope>NUCLEOTIDE SEQUENCE [LARGE SCALE GENOMIC DNA]</scope>
    <source>
        <strain evidence="12 13">1.7048</strain>
    </source>
</reference>
<dbReference type="SMART" id="SM00065">
    <property type="entry name" value="GAF"/>
    <property type="match status" value="2"/>
</dbReference>
<feature type="domain" description="Response regulatory" evidence="11">
    <location>
        <begin position="896"/>
        <end position="1006"/>
    </location>
</feature>
<dbReference type="SUPFAM" id="SSF55781">
    <property type="entry name" value="GAF domain-like"/>
    <property type="match status" value="2"/>
</dbReference>
<dbReference type="SUPFAM" id="SSF52172">
    <property type="entry name" value="CheY-like"/>
    <property type="match status" value="1"/>
</dbReference>
<dbReference type="SMART" id="SM00387">
    <property type="entry name" value="HATPase_c"/>
    <property type="match status" value="1"/>
</dbReference>
<name>A0A1Q9AWF9_9HYPH</name>
<dbReference type="SMART" id="SM00388">
    <property type="entry name" value="HisKA"/>
    <property type="match status" value="1"/>
</dbReference>
<dbReference type="InterPro" id="IPR036890">
    <property type="entry name" value="HATPase_C_sf"/>
</dbReference>
<comment type="caution">
    <text evidence="12">The sequence shown here is derived from an EMBL/GenBank/DDBJ whole genome shotgun (WGS) entry which is preliminary data.</text>
</comment>
<dbReference type="Proteomes" id="UP000186364">
    <property type="component" value="Unassembled WGS sequence"/>
</dbReference>
<feature type="modified residue" description="4-aspartylphosphate" evidence="9">
    <location>
        <position position="946"/>
    </location>
</feature>
<dbReference type="Pfam" id="PF01590">
    <property type="entry name" value="GAF"/>
    <property type="match status" value="2"/>
</dbReference>
<dbReference type="GO" id="GO:0000155">
    <property type="term" value="F:phosphorelay sensor kinase activity"/>
    <property type="evidence" value="ECO:0007669"/>
    <property type="project" value="InterPro"/>
</dbReference>
<comment type="catalytic activity">
    <reaction evidence="1">
        <text>ATP + protein L-histidine = ADP + protein N-phospho-L-histidine.</text>
        <dbReference type="EC" id="2.7.13.3"/>
    </reaction>
</comment>
<feature type="domain" description="Histidine kinase" evidence="10">
    <location>
        <begin position="656"/>
        <end position="876"/>
    </location>
</feature>
<evidence type="ECO:0000259" key="11">
    <source>
        <dbReference type="PROSITE" id="PS50110"/>
    </source>
</evidence>
<evidence type="ECO:0000256" key="5">
    <source>
        <dbReference type="ARBA" id="ARBA00022741"/>
    </source>
</evidence>
<dbReference type="InterPro" id="IPR036097">
    <property type="entry name" value="HisK_dim/P_sf"/>
</dbReference>
<keyword evidence="13" id="KW-1185">Reference proteome</keyword>
<evidence type="ECO:0000256" key="4">
    <source>
        <dbReference type="ARBA" id="ARBA00022679"/>
    </source>
</evidence>
<keyword evidence="5" id="KW-0547">Nucleotide-binding</keyword>
<dbReference type="InterPro" id="IPR003018">
    <property type="entry name" value="GAF"/>
</dbReference>
<dbReference type="Gene3D" id="1.10.287.130">
    <property type="match status" value="1"/>
</dbReference>
<sequence length="1006" mass="109209">MHEFLKRLSVRARELDSDLDQLVEGLGARLRGIIDVVANAPFPMFLVIGPDRRLIYNEAYTLILGSHHPSAFGRPFFEVWPEVLDVVGPVIDEAFAGKPSLFKDLKVMLSRPTPQPAWFTFSYSPVREEDGSVAAALCICTETTEAVTARLRQSFLISLEAAFHDIDDASGIIETAQEALGLHLGVSRVGYGSVDTSERYFTTPGNWTDGTVESHSGTHDLASFGPDVLSALQNGVSLVIADVLTDARVANTASASAFHNLQIRSVVTVSLIRSGRFVAALYVHDKKPRDWTGEELALIREVAERTWSAVERAYAQASLQTLAQRQSFLLGLSDQLRPLASAEEIKQVAARLLGEYLAAGRTGYGEIDPAQDYVTVERDWSNGEMSSLGGETRPLEIFGPAIIAELKAGRLLRLDSVSSSPVSAPYAEGYASIGTKSLLVVPLLKEGRLVAILYVHESQPRCWTEDEAAIALEVAERTWAAVERARAESALRTLNATLEERVNQSLAERRIYASIVEDTDSPIQMIGRNYTFLAINPAAQADYERAFGVRPKLGQSLMDLLAHVPVQRDKAKAIWDRALAGEAFDQTGWWGEDDAEQRAYEMRFRPVVGVDGKVSAAYLIGRDMTDLLKEQERLSIAEEQLRQAQKLEAIGQLTGGVAHDFNNLLTPIIGSLDILQRKQLGGEREQRMVAGAAQAAERARVLVQRLLAFARRQPLQAAAVDVGDLVQGMAELISSTAGPQIHIAIDVCEHLPPALADRNQLEMALLNLAVNARDAMPDGGTLRITASSSSGRTARPSELAAGTYICLSVSDTGAGMDEQTLKRATEPFFSTKGLGKGTGLGLSMVHGLALQSGGTLTIRSRLGLGTNVEIWLPISKGTVQDEERPSASATATLSGVALLVDDEDLVRLSTAEMLRELGYDVVEAESAEVALKLFEQGLTPTLLLTDHLMPGISGTELARAILAARPDVQVLIVSGFLEVEDVAPDLPRLTKPFRREELMNMLSNPS</sequence>
<evidence type="ECO:0000256" key="2">
    <source>
        <dbReference type="ARBA" id="ARBA00012438"/>
    </source>
</evidence>
<organism evidence="12 13">
    <name type="scientific">Xaviernesmea oryzae</name>
    <dbReference type="NCBI Taxonomy" id="464029"/>
    <lineage>
        <taxon>Bacteria</taxon>
        <taxon>Pseudomonadati</taxon>
        <taxon>Pseudomonadota</taxon>
        <taxon>Alphaproteobacteria</taxon>
        <taxon>Hyphomicrobiales</taxon>
        <taxon>Rhizobiaceae</taxon>
        <taxon>Rhizobium/Agrobacterium group</taxon>
        <taxon>Xaviernesmea</taxon>
    </lineage>
</organism>
<dbReference type="Gene3D" id="3.30.565.10">
    <property type="entry name" value="Histidine kinase-like ATPase, C-terminal domain"/>
    <property type="match status" value="1"/>
</dbReference>
<keyword evidence="4" id="KW-0808">Transferase</keyword>
<dbReference type="Pfam" id="PF02518">
    <property type="entry name" value="HATPase_c"/>
    <property type="match status" value="1"/>
</dbReference>
<evidence type="ECO:0000259" key="10">
    <source>
        <dbReference type="PROSITE" id="PS50109"/>
    </source>
</evidence>
<protein>
    <recommendedName>
        <fullName evidence="2">histidine kinase</fullName>
        <ecNumber evidence="2">2.7.13.3</ecNumber>
    </recommendedName>
</protein>
<dbReference type="Pfam" id="PF08448">
    <property type="entry name" value="PAS_4"/>
    <property type="match status" value="2"/>
</dbReference>
<keyword evidence="6" id="KW-0418">Kinase</keyword>
<dbReference type="Gene3D" id="3.40.50.2300">
    <property type="match status" value="1"/>
</dbReference>
<dbReference type="InterPro" id="IPR001789">
    <property type="entry name" value="Sig_transdc_resp-reg_receiver"/>
</dbReference>
<dbReference type="SUPFAM" id="SSF55785">
    <property type="entry name" value="PYP-like sensor domain (PAS domain)"/>
    <property type="match status" value="2"/>
</dbReference>
<evidence type="ECO:0000313" key="12">
    <source>
        <dbReference type="EMBL" id="OLP59760.1"/>
    </source>
</evidence>
<keyword evidence="8" id="KW-0902">Two-component regulatory system</keyword>
<dbReference type="InterPro" id="IPR004358">
    <property type="entry name" value="Sig_transdc_His_kin-like_C"/>
</dbReference>
<dbReference type="OrthoDB" id="9796100at2"/>
<dbReference type="InterPro" id="IPR003594">
    <property type="entry name" value="HATPase_dom"/>
</dbReference>
<evidence type="ECO:0000256" key="7">
    <source>
        <dbReference type="ARBA" id="ARBA00022840"/>
    </source>
</evidence>
<evidence type="ECO:0000256" key="1">
    <source>
        <dbReference type="ARBA" id="ARBA00000085"/>
    </source>
</evidence>
<dbReference type="Gene3D" id="3.30.450.40">
    <property type="match status" value="2"/>
</dbReference>
<dbReference type="PRINTS" id="PR00344">
    <property type="entry name" value="BCTRLSENSOR"/>
</dbReference>
<dbReference type="InterPro" id="IPR029016">
    <property type="entry name" value="GAF-like_dom_sf"/>
</dbReference>
<dbReference type="Pfam" id="PF00512">
    <property type="entry name" value="HisKA"/>
    <property type="match status" value="1"/>
</dbReference>
<keyword evidence="7" id="KW-0067">ATP-binding</keyword>
<dbReference type="RefSeq" id="WP_075627954.1">
    <property type="nucleotide sequence ID" value="NZ_FOAM01000019.1"/>
</dbReference>
<dbReference type="InterPro" id="IPR003661">
    <property type="entry name" value="HisK_dim/P_dom"/>
</dbReference>
<evidence type="ECO:0000256" key="3">
    <source>
        <dbReference type="ARBA" id="ARBA00022553"/>
    </source>
</evidence>
<dbReference type="SUPFAM" id="SSF55874">
    <property type="entry name" value="ATPase domain of HSP90 chaperone/DNA topoisomerase II/histidine kinase"/>
    <property type="match status" value="1"/>
</dbReference>
<evidence type="ECO:0000256" key="9">
    <source>
        <dbReference type="PROSITE-ProRule" id="PRU00169"/>
    </source>
</evidence>
<keyword evidence="3 9" id="KW-0597">Phosphoprotein</keyword>
<dbReference type="GO" id="GO:0005524">
    <property type="term" value="F:ATP binding"/>
    <property type="evidence" value="ECO:0007669"/>
    <property type="project" value="UniProtKB-KW"/>
</dbReference>
<dbReference type="PROSITE" id="PS50109">
    <property type="entry name" value="HIS_KIN"/>
    <property type="match status" value="1"/>
</dbReference>
<dbReference type="AlphaFoldDB" id="A0A1Q9AWF9"/>
<accession>A0A1Q9AWF9</accession>